<proteinExistence type="predicted"/>
<name>A0A428JLY5_9BACT</name>
<comment type="caution">
    <text evidence="1">The sequence shown here is derived from an EMBL/GenBank/DDBJ whole genome shotgun (WGS) entry which is preliminary data.</text>
</comment>
<evidence type="ECO:0000313" key="1">
    <source>
        <dbReference type="EMBL" id="RSK34005.1"/>
    </source>
</evidence>
<gene>
    <name evidence="1" type="ORF">EI290_09895</name>
</gene>
<accession>A0A428JLY5</accession>
<organism evidence="1 2">
    <name type="scientific">Hymenobacter metallilatus</name>
    <dbReference type="NCBI Taxonomy" id="2493666"/>
    <lineage>
        <taxon>Bacteria</taxon>
        <taxon>Pseudomonadati</taxon>
        <taxon>Bacteroidota</taxon>
        <taxon>Cytophagia</taxon>
        <taxon>Cytophagales</taxon>
        <taxon>Hymenobacteraceae</taxon>
        <taxon>Hymenobacter</taxon>
    </lineage>
</organism>
<sequence length="272" mass="31710">MGDNFMGFSEMSSFGRNLFANSIVIDTNILSYNYKKVKGYEWFDIYKAVIPSVVALEFLNNQSSSRHGANYYVPNIKIQQYDPGIAEFIRKRDHAFNKHRSDYLIFDFKEDIESFKIFNNYSISSVVSEKFKELYFASVKFLPKEQKKKLIKKYNYVLSQDLLCVPLVDEDIIIAYDLLDKALEDNVVNFKSNFKNSWNDILVLSKAISLSKTLWTSDKVLNNFAAEVYHARTRTVGDVLELSFGKELAEKSIVRKESKGYINRGWDYKMRK</sequence>
<dbReference type="OrthoDB" id="581494at2"/>
<reference evidence="1 2" key="1">
    <citation type="submission" date="2018-12" db="EMBL/GenBank/DDBJ databases">
        <authorList>
            <person name="Feng G."/>
            <person name="Zhu H."/>
        </authorList>
    </citation>
    <scope>NUCLEOTIDE SEQUENCE [LARGE SCALE GENOMIC DNA]</scope>
    <source>
        <strain evidence="1 2">9PBR-2</strain>
    </source>
</reference>
<evidence type="ECO:0008006" key="3">
    <source>
        <dbReference type="Google" id="ProtNLM"/>
    </source>
</evidence>
<dbReference type="Proteomes" id="UP000280066">
    <property type="component" value="Unassembled WGS sequence"/>
</dbReference>
<dbReference type="RefSeq" id="WP_125429215.1">
    <property type="nucleotide sequence ID" value="NZ_RWIS01000005.1"/>
</dbReference>
<dbReference type="AlphaFoldDB" id="A0A428JLY5"/>
<protein>
    <recommendedName>
        <fullName evidence="3">PIN domain-containing protein</fullName>
    </recommendedName>
</protein>
<dbReference type="EMBL" id="RWIS01000005">
    <property type="protein sequence ID" value="RSK34005.1"/>
    <property type="molecule type" value="Genomic_DNA"/>
</dbReference>
<evidence type="ECO:0000313" key="2">
    <source>
        <dbReference type="Proteomes" id="UP000280066"/>
    </source>
</evidence>
<keyword evidence="2" id="KW-1185">Reference proteome</keyword>